<protein>
    <recommendedName>
        <fullName evidence="5 6">Small ribosomal subunit protein bS20</fullName>
    </recommendedName>
</protein>
<dbReference type="GO" id="GO:0005840">
    <property type="term" value="C:ribosome"/>
    <property type="evidence" value="ECO:0007669"/>
    <property type="project" value="UniProtKB-KW"/>
</dbReference>
<comment type="function">
    <text evidence="6">Binds directly to 16S ribosomal RNA.</text>
</comment>
<dbReference type="HAMAP" id="MF_00500">
    <property type="entry name" value="Ribosomal_bS20"/>
    <property type="match status" value="1"/>
</dbReference>
<comment type="similarity">
    <text evidence="6">Belongs to the bacterial ribosomal protein bS20 family.</text>
</comment>
<evidence type="ECO:0000313" key="8">
    <source>
        <dbReference type="Proteomes" id="UP000231025"/>
    </source>
</evidence>
<evidence type="ECO:0000313" key="7">
    <source>
        <dbReference type="EMBL" id="PIP15160.1"/>
    </source>
</evidence>
<reference evidence="7 8" key="1">
    <citation type="submission" date="2017-09" db="EMBL/GenBank/DDBJ databases">
        <title>Depth-based differentiation of microbial function through sediment-hosted aquifers and enrichment of novel symbionts in the deep terrestrial subsurface.</title>
        <authorList>
            <person name="Probst A.J."/>
            <person name="Ladd B."/>
            <person name="Jarett J.K."/>
            <person name="Geller-Mcgrath D.E."/>
            <person name="Sieber C.M."/>
            <person name="Emerson J.B."/>
            <person name="Anantharaman K."/>
            <person name="Thomas B.C."/>
            <person name="Malmstrom R."/>
            <person name="Stieglmeier M."/>
            <person name="Klingl A."/>
            <person name="Woyke T."/>
            <person name="Ryan C.M."/>
            <person name="Banfield J.F."/>
        </authorList>
    </citation>
    <scope>NUCLEOTIDE SEQUENCE [LARGE SCALE GENOMIC DNA]</scope>
    <source>
        <strain evidence="7">CG23_combo_of_CG06-09_8_20_14_all_35_49</strain>
    </source>
</reference>
<proteinExistence type="inferred from homology"/>
<dbReference type="Gene3D" id="1.20.58.110">
    <property type="entry name" value="Ribosomal protein S20"/>
    <property type="match status" value="1"/>
</dbReference>
<evidence type="ECO:0000256" key="6">
    <source>
        <dbReference type="HAMAP-Rule" id="MF_00500"/>
    </source>
</evidence>
<evidence type="ECO:0000256" key="3">
    <source>
        <dbReference type="ARBA" id="ARBA00022980"/>
    </source>
</evidence>
<dbReference type="EMBL" id="PCRE01000015">
    <property type="protein sequence ID" value="PIP15160.1"/>
    <property type="molecule type" value="Genomic_DNA"/>
</dbReference>
<accession>A0A2G9Y7G3</accession>
<dbReference type="InterPro" id="IPR002583">
    <property type="entry name" value="Ribosomal_bS20"/>
</dbReference>
<keyword evidence="1 6" id="KW-0699">rRNA-binding</keyword>
<dbReference type="NCBIfam" id="TIGR00029">
    <property type="entry name" value="S20"/>
    <property type="match status" value="1"/>
</dbReference>
<organism evidence="7 8">
    <name type="scientific">Candidatus Roizmanbacteria bacterium CG23_combo_of_CG06-09_8_20_14_all_35_49</name>
    <dbReference type="NCBI Taxonomy" id="1974863"/>
    <lineage>
        <taxon>Bacteria</taxon>
        <taxon>Candidatus Roizmaniibacteriota</taxon>
    </lineage>
</organism>
<dbReference type="GO" id="GO:0019843">
    <property type="term" value="F:rRNA binding"/>
    <property type="evidence" value="ECO:0007669"/>
    <property type="project" value="UniProtKB-UniRule"/>
</dbReference>
<dbReference type="Proteomes" id="UP000231025">
    <property type="component" value="Unassembled WGS sequence"/>
</dbReference>
<name>A0A2G9Y7G3_9BACT</name>
<dbReference type="Pfam" id="PF01649">
    <property type="entry name" value="Ribosomal_S20p"/>
    <property type="match status" value="1"/>
</dbReference>
<dbReference type="InterPro" id="IPR036510">
    <property type="entry name" value="Ribosomal_bS20_sf"/>
</dbReference>
<keyword evidence="4 6" id="KW-0687">Ribonucleoprotein</keyword>
<evidence type="ECO:0000256" key="5">
    <source>
        <dbReference type="ARBA" id="ARBA00035136"/>
    </source>
</evidence>
<evidence type="ECO:0000256" key="1">
    <source>
        <dbReference type="ARBA" id="ARBA00022730"/>
    </source>
</evidence>
<keyword evidence="2 6" id="KW-0694">RNA-binding</keyword>
<gene>
    <name evidence="6" type="primary">rpsT</name>
    <name evidence="7" type="ORF">COX47_00915</name>
</gene>
<sequence length="83" mass="9713">MPIIKSAKKKLRQDKKRSKQNFLYIKAYKETLRIIKKGGKGIKELVSRFYSQVDKAAKVKVIHKNKAKRLKSEVSKLINKNKK</sequence>
<dbReference type="SUPFAM" id="SSF46992">
    <property type="entry name" value="Ribosomal protein S20"/>
    <property type="match status" value="1"/>
</dbReference>
<comment type="caution">
    <text evidence="7">The sequence shown here is derived from an EMBL/GenBank/DDBJ whole genome shotgun (WGS) entry which is preliminary data.</text>
</comment>
<dbReference type="GO" id="GO:0006412">
    <property type="term" value="P:translation"/>
    <property type="evidence" value="ECO:0007669"/>
    <property type="project" value="UniProtKB-UniRule"/>
</dbReference>
<evidence type="ECO:0000256" key="2">
    <source>
        <dbReference type="ARBA" id="ARBA00022884"/>
    </source>
</evidence>
<dbReference type="GO" id="GO:0003735">
    <property type="term" value="F:structural constituent of ribosome"/>
    <property type="evidence" value="ECO:0007669"/>
    <property type="project" value="InterPro"/>
</dbReference>
<evidence type="ECO:0000256" key="4">
    <source>
        <dbReference type="ARBA" id="ARBA00023274"/>
    </source>
</evidence>
<keyword evidence="3 6" id="KW-0689">Ribosomal protein</keyword>
<dbReference type="GO" id="GO:1990904">
    <property type="term" value="C:ribonucleoprotein complex"/>
    <property type="evidence" value="ECO:0007669"/>
    <property type="project" value="UniProtKB-KW"/>
</dbReference>
<dbReference type="AlphaFoldDB" id="A0A2G9Y7G3"/>